<reference evidence="11" key="1">
    <citation type="submission" date="2016-11" db="EMBL/GenBank/DDBJ databases">
        <authorList>
            <person name="Varghese N."/>
            <person name="Submissions S."/>
        </authorList>
    </citation>
    <scope>NUCLEOTIDE SEQUENCE [LARGE SCALE GENOMIC DNA]</scope>
    <source>
        <strain evidence="11">DSM 16057</strain>
    </source>
</reference>
<evidence type="ECO:0000256" key="1">
    <source>
        <dbReference type="ARBA" id="ARBA00001966"/>
    </source>
</evidence>
<dbReference type="Proteomes" id="UP000184529">
    <property type="component" value="Unassembled WGS sequence"/>
</dbReference>
<dbReference type="InterPro" id="IPR001203">
    <property type="entry name" value="OxRdtase_Ald_Fedxn_C"/>
</dbReference>
<evidence type="ECO:0000313" key="11">
    <source>
        <dbReference type="Proteomes" id="UP000184529"/>
    </source>
</evidence>
<dbReference type="InterPro" id="IPR036021">
    <property type="entry name" value="Tungsten_al_ferr_oxy-like_C"/>
</dbReference>
<dbReference type="SMART" id="SM00790">
    <property type="entry name" value="AFOR_N"/>
    <property type="match status" value="1"/>
</dbReference>
<protein>
    <submittedName>
        <fullName evidence="10">Aldehyde:ferredoxin oxidoreductase</fullName>
    </submittedName>
</protein>
<keyword evidence="5" id="KW-0560">Oxidoreductase</keyword>
<dbReference type="GO" id="GO:0051539">
    <property type="term" value="F:4 iron, 4 sulfur cluster binding"/>
    <property type="evidence" value="ECO:0007669"/>
    <property type="project" value="UniProtKB-KW"/>
</dbReference>
<keyword evidence="4" id="KW-0479">Metal-binding</keyword>
<organism evidence="10 11">
    <name type="scientific">Desulfofundulus thermosubterraneus DSM 16057</name>
    <dbReference type="NCBI Taxonomy" id="1121432"/>
    <lineage>
        <taxon>Bacteria</taxon>
        <taxon>Bacillati</taxon>
        <taxon>Bacillota</taxon>
        <taxon>Clostridia</taxon>
        <taxon>Eubacteriales</taxon>
        <taxon>Peptococcaceae</taxon>
        <taxon>Desulfofundulus</taxon>
    </lineage>
</organism>
<dbReference type="SUPFAM" id="SSF56228">
    <property type="entry name" value="Aldehyde ferredoxin oxidoreductase, N-terminal domain"/>
    <property type="match status" value="1"/>
</dbReference>
<dbReference type="GO" id="GO:0016625">
    <property type="term" value="F:oxidoreductase activity, acting on the aldehyde or oxo group of donors, iron-sulfur protein as acceptor"/>
    <property type="evidence" value="ECO:0007669"/>
    <property type="project" value="InterPro"/>
</dbReference>
<dbReference type="InterPro" id="IPR013983">
    <property type="entry name" value="Ald_Fedxn_OxRdtase_N"/>
</dbReference>
<gene>
    <name evidence="10" type="ORF">SAMN02745219_02745</name>
</gene>
<evidence type="ECO:0000313" key="10">
    <source>
        <dbReference type="EMBL" id="SHJ51860.1"/>
    </source>
</evidence>
<proteinExistence type="inferred from homology"/>
<dbReference type="InterPro" id="IPR051919">
    <property type="entry name" value="W-dependent_AOR"/>
</dbReference>
<keyword evidence="7" id="KW-0411">Iron-sulfur</keyword>
<dbReference type="SUPFAM" id="SSF48310">
    <property type="entry name" value="Aldehyde ferredoxin oxidoreductase, C-terminal domains"/>
    <property type="match status" value="1"/>
</dbReference>
<dbReference type="InterPro" id="IPR013984">
    <property type="entry name" value="Ald_Fedxn_OxRdtase_dom2"/>
</dbReference>
<accession>A0A1M6JYS5</accession>
<dbReference type="STRING" id="1121432.SAMN02745219_02745"/>
<dbReference type="RefSeq" id="WP_072870444.1">
    <property type="nucleotide sequence ID" value="NZ_FQZM01000038.1"/>
</dbReference>
<evidence type="ECO:0000256" key="6">
    <source>
        <dbReference type="ARBA" id="ARBA00023004"/>
    </source>
</evidence>
<dbReference type="GO" id="GO:0009055">
    <property type="term" value="F:electron transfer activity"/>
    <property type="evidence" value="ECO:0007669"/>
    <property type="project" value="InterPro"/>
</dbReference>
<name>A0A1M6JYS5_9FIRM</name>
<keyword evidence="6" id="KW-0408">Iron</keyword>
<evidence type="ECO:0000256" key="4">
    <source>
        <dbReference type="ARBA" id="ARBA00022723"/>
    </source>
</evidence>
<keyword evidence="11" id="KW-1185">Reference proteome</keyword>
<comment type="similarity">
    <text evidence="2">Belongs to the AOR/FOR family.</text>
</comment>
<keyword evidence="3" id="KW-0004">4Fe-4S</keyword>
<dbReference type="InterPro" id="IPR036503">
    <property type="entry name" value="Ald_Fedxn_OxRdtase_N_sf"/>
</dbReference>
<dbReference type="GO" id="GO:0046872">
    <property type="term" value="F:metal ion binding"/>
    <property type="evidence" value="ECO:0007669"/>
    <property type="project" value="UniProtKB-KW"/>
</dbReference>
<dbReference type="Gene3D" id="1.10.599.10">
    <property type="entry name" value="Aldehyde Ferredoxin Oxidoreductase Protein, subunit A, domain 3"/>
    <property type="match status" value="1"/>
</dbReference>
<dbReference type="PANTHER" id="PTHR30038:SF0">
    <property type="entry name" value="TUNGSTEN-CONTAINING ALDEHYDE FERREDOXIN OXIDOREDUCTASE"/>
    <property type="match status" value="1"/>
</dbReference>
<evidence type="ECO:0000259" key="9">
    <source>
        <dbReference type="SMART" id="SM00790"/>
    </source>
</evidence>
<dbReference type="OrthoDB" id="9763894at2"/>
<dbReference type="Gene3D" id="1.10.569.10">
    <property type="entry name" value="Aldehyde Ferredoxin Oxidoreductase Protein, subunit A, domain 2"/>
    <property type="match status" value="1"/>
</dbReference>
<dbReference type="Pfam" id="PF01314">
    <property type="entry name" value="AFOR_C"/>
    <property type="match status" value="1"/>
</dbReference>
<comment type="cofactor">
    <cofactor evidence="1">
        <name>[4Fe-4S] cluster</name>
        <dbReference type="ChEBI" id="CHEBI:49883"/>
    </cofactor>
</comment>
<dbReference type="EMBL" id="FQZM01000038">
    <property type="protein sequence ID" value="SHJ51860.1"/>
    <property type="molecule type" value="Genomic_DNA"/>
</dbReference>
<evidence type="ECO:0000256" key="5">
    <source>
        <dbReference type="ARBA" id="ARBA00023002"/>
    </source>
</evidence>
<dbReference type="Gene3D" id="3.60.9.10">
    <property type="entry name" value="Aldehyde ferredoxin oxidoreductase, N-terminal domain"/>
    <property type="match status" value="1"/>
</dbReference>
<sequence>MAGYQGRVLRVDLTSHKVFAEELNREWARDYLGGKGLGIKYIYEEVGPGINALSPGNKIIFMTGPFTGTVVPCSGKLSIVTKSPATGTILDCSIGGSAAVGIKRAGYDAIIIEGKAPDLVYILVDDDRVEIRDARDYRGLGTHETEGRLKSEHGDDCSVLSIGPAGENLVPFACITSDFYRQAGRGGVGAVMGSKNLKALVVRGTGEVRAADIRRLMDVALEAFKNDLLTDTNLWAYTAGTPMIVELSHSTGILPTNNFQQGTFDHFERIKSEAVNGVRVAKKACTACGLGCGNFVRSGEEVLEGPEYETLSVAGSNCGIGDLDAIIRFNRLCDDLGLDTISAGGVTAFAMELTEKGIHDFGLRFGDVEKYLQVPRLIASREGIGAELAGGVKSLSDTYGGREFAMQVKGLEFPGYDPRGSWGMGLAYATAPRGACHMSAWPVAEEAYGERDPFTIEGKAQLVRDLQHYNAAKFSLILCDFWALSFEVMARMLSPLLGREVTAAELELAGERIFNLARLYNIREGFNGKDDVLPARIFTQPLTTGTTAGKTLPEEEFRRMLAEYYTLRGWDENGRPKPEKLAQLGLA</sequence>
<evidence type="ECO:0000256" key="2">
    <source>
        <dbReference type="ARBA" id="ARBA00011032"/>
    </source>
</evidence>
<feature type="domain" description="Aldehyde ferredoxin oxidoreductase N-terminal" evidence="9">
    <location>
        <begin position="4"/>
        <end position="206"/>
    </location>
</feature>
<dbReference type="Pfam" id="PF02730">
    <property type="entry name" value="AFOR_N"/>
    <property type="match status" value="1"/>
</dbReference>
<comment type="cofactor">
    <cofactor evidence="8">
        <name>tungstopterin</name>
        <dbReference type="ChEBI" id="CHEBI:30402"/>
    </cofactor>
</comment>
<evidence type="ECO:0000256" key="7">
    <source>
        <dbReference type="ARBA" id="ARBA00023014"/>
    </source>
</evidence>
<evidence type="ECO:0000256" key="8">
    <source>
        <dbReference type="ARBA" id="ARBA00049934"/>
    </source>
</evidence>
<dbReference type="InterPro" id="IPR013985">
    <property type="entry name" value="Ald_Fedxn_OxRdtase_dom3"/>
</dbReference>
<dbReference type="PANTHER" id="PTHR30038">
    <property type="entry name" value="ALDEHYDE FERREDOXIN OXIDOREDUCTASE"/>
    <property type="match status" value="1"/>
</dbReference>
<dbReference type="AlphaFoldDB" id="A0A1M6JYS5"/>
<evidence type="ECO:0000256" key="3">
    <source>
        <dbReference type="ARBA" id="ARBA00022485"/>
    </source>
</evidence>